<dbReference type="Proteomes" id="UP000261811">
    <property type="component" value="Unassembled WGS sequence"/>
</dbReference>
<evidence type="ECO:0000313" key="3">
    <source>
        <dbReference type="Proteomes" id="UP000261811"/>
    </source>
</evidence>
<accession>A0A372JMY8</accession>
<dbReference type="SUPFAM" id="SSF47413">
    <property type="entry name" value="lambda repressor-like DNA-binding domains"/>
    <property type="match status" value="1"/>
</dbReference>
<dbReference type="OrthoDB" id="3865941at2"/>
<dbReference type="InterPro" id="IPR001387">
    <property type="entry name" value="Cro/C1-type_HTH"/>
</dbReference>
<dbReference type="GO" id="GO:0003677">
    <property type="term" value="F:DNA binding"/>
    <property type="evidence" value="ECO:0007669"/>
    <property type="project" value="InterPro"/>
</dbReference>
<protein>
    <submittedName>
        <fullName evidence="2">XRE family transcriptional regulator</fullName>
    </submittedName>
</protein>
<name>A0A372JMY8_9ACTN</name>
<sequence length="430" mass="45313">MGRGSAGDTIRAGRRRHGWTQSDLAKRLNVSRSTVSRLEAGKQQARDVRTLHRAAEVLGLAPESLGVVGEAVTGAPSVMEDDPVRRRQLLTSLAVTAAASAVPGGLAAGTARAVTPGPDGALLDALRGLLLGTSLPPGAAPCTTAQARTLLGKATTAFHSCRYVDLSRDLPKLVVGMQQLAAADDDPHAYGLLAHAYTLTSRLLIKLDAVDLGLLAADRAHTFATGGSDPVLLGETARNKSILIRKAGWPDDAAAIALHAADQLTGTDPRSRSQRGLLLMSAGYTAARSRDAATLVDLTEQARRIADGLGDRLMLPTHGGGFGRSIVDLHLISGHTAVGNPTAALAVADRVKVKNLPTIERRARYLTDTAAAHAMLDQRTECIDTLLQAERIAPQEVRTRPAVRRMVGNLMVTGRISPDLRALSARLRLP</sequence>
<proteinExistence type="predicted"/>
<dbReference type="AlphaFoldDB" id="A0A372JMY8"/>
<dbReference type="Gene3D" id="1.10.260.40">
    <property type="entry name" value="lambda repressor-like DNA-binding domains"/>
    <property type="match status" value="1"/>
</dbReference>
<evidence type="ECO:0000259" key="1">
    <source>
        <dbReference type="PROSITE" id="PS50943"/>
    </source>
</evidence>
<feature type="domain" description="HTH cro/C1-type" evidence="1">
    <location>
        <begin position="10"/>
        <end position="65"/>
    </location>
</feature>
<gene>
    <name evidence="2" type="ORF">DZF91_12120</name>
</gene>
<evidence type="ECO:0000313" key="2">
    <source>
        <dbReference type="EMBL" id="RFU41375.1"/>
    </source>
</evidence>
<dbReference type="Pfam" id="PF13560">
    <property type="entry name" value="HTH_31"/>
    <property type="match status" value="1"/>
</dbReference>
<dbReference type="CDD" id="cd00093">
    <property type="entry name" value="HTH_XRE"/>
    <property type="match status" value="1"/>
</dbReference>
<dbReference type="SMART" id="SM00530">
    <property type="entry name" value="HTH_XRE"/>
    <property type="match status" value="1"/>
</dbReference>
<dbReference type="RefSeq" id="WP_117357574.1">
    <property type="nucleotide sequence ID" value="NZ_QURH01000215.1"/>
</dbReference>
<reference evidence="2 3" key="1">
    <citation type="submission" date="2018-08" db="EMBL/GenBank/DDBJ databases">
        <title>Actinomadura jelena sp. nov., a novel Actinomycete isolated from soil in Chad.</title>
        <authorList>
            <person name="Shi L."/>
        </authorList>
    </citation>
    <scope>NUCLEOTIDE SEQUENCE [LARGE SCALE GENOMIC DNA]</scope>
    <source>
        <strain evidence="2 3">NEAU-G17</strain>
    </source>
</reference>
<organism evidence="2 3">
    <name type="scientific">Actinomadura logoneensis</name>
    <dbReference type="NCBI Taxonomy" id="2293572"/>
    <lineage>
        <taxon>Bacteria</taxon>
        <taxon>Bacillati</taxon>
        <taxon>Actinomycetota</taxon>
        <taxon>Actinomycetes</taxon>
        <taxon>Streptosporangiales</taxon>
        <taxon>Thermomonosporaceae</taxon>
        <taxon>Actinomadura</taxon>
    </lineage>
</organism>
<keyword evidence="3" id="KW-1185">Reference proteome</keyword>
<dbReference type="PROSITE" id="PS50943">
    <property type="entry name" value="HTH_CROC1"/>
    <property type="match status" value="1"/>
</dbReference>
<dbReference type="InterPro" id="IPR010982">
    <property type="entry name" value="Lambda_DNA-bd_dom_sf"/>
</dbReference>
<dbReference type="EMBL" id="QURH01000215">
    <property type="protein sequence ID" value="RFU41375.1"/>
    <property type="molecule type" value="Genomic_DNA"/>
</dbReference>
<comment type="caution">
    <text evidence="2">The sequence shown here is derived from an EMBL/GenBank/DDBJ whole genome shotgun (WGS) entry which is preliminary data.</text>
</comment>